<accession>A0A229SVH8</accession>
<comment type="caution">
    <text evidence="6">The sequence shown here is derived from an EMBL/GenBank/DDBJ whole genome shotgun (WGS) entry which is preliminary data.</text>
</comment>
<dbReference type="PROSITE" id="PS01081">
    <property type="entry name" value="HTH_TETR_1"/>
    <property type="match status" value="1"/>
</dbReference>
<dbReference type="AlphaFoldDB" id="A0A229SVH8"/>
<keyword evidence="1" id="KW-0805">Transcription regulation</keyword>
<dbReference type="InterPro" id="IPR009057">
    <property type="entry name" value="Homeodomain-like_sf"/>
</dbReference>
<keyword evidence="7" id="KW-1185">Reference proteome</keyword>
<evidence type="ECO:0000313" key="7">
    <source>
        <dbReference type="Proteomes" id="UP000215199"/>
    </source>
</evidence>
<organism evidence="6 7">
    <name type="scientific">Amycolatopsis vastitatis</name>
    <dbReference type="NCBI Taxonomy" id="1905142"/>
    <lineage>
        <taxon>Bacteria</taxon>
        <taxon>Bacillati</taxon>
        <taxon>Actinomycetota</taxon>
        <taxon>Actinomycetes</taxon>
        <taxon>Pseudonocardiales</taxon>
        <taxon>Pseudonocardiaceae</taxon>
        <taxon>Amycolatopsis</taxon>
    </lineage>
</organism>
<keyword evidence="2 4" id="KW-0238">DNA-binding</keyword>
<protein>
    <submittedName>
        <fullName evidence="6">TetR family transcriptional regulator</fullName>
    </submittedName>
</protein>
<reference evidence="7" key="1">
    <citation type="submission" date="2017-07" db="EMBL/GenBank/DDBJ databases">
        <title>Comparative genome mining reveals phylogenetic distribution patterns of secondary metabolites in Amycolatopsis.</title>
        <authorList>
            <person name="Adamek M."/>
            <person name="Alanjary M."/>
            <person name="Sales-Ortells H."/>
            <person name="Goodfellow M."/>
            <person name="Bull A.T."/>
            <person name="Kalinowski J."/>
            <person name="Ziemert N."/>
        </authorList>
    </citation>
    <scope>NUCLEOTIDE SEQUENCE [LARGE SCALE GENOMIC DNA]</scope>
    <source>
        <strain evidence="7">H5</strain>
    </source>
</reference>
<dbReference type="Pfam" id="PF00440">
    <property type="entry name" value="TetR_N"/>
    <property type="match status" value="1"/>
</dbReference>
<keyword evidence="3" id="KW-0804">Transcription</keyword>
<evidence type="ECO:0000256" key="3">
    <source>
        <dbReference type="ARBA" id="ARBA00023163"/>
    </source>
</evidence>
<evidence type="ECO:0000313" key="6">
    <source>
        <dbReference type="EMBL" id="OXM63065.1"/>
    </source>
</evidence>
<proteinExistence type="predicted"/>
<dbReference type="PANTHER" id="PTHR30055:SF234">
    <property type="entry name" value="HTH-TYPE TRANSCRIPTIONAL REGULATOR BETI"/>
    <property type="match status" value="1"/>
</dbReference>
<evidence type="ECO:0000259" key="5">
    <source>
        <dbReference type="PROSITE" id="PS50977"/>
    </source>
</evidence>
<dbReference type="InterPro" id="IPR023772">
    <property type="entry name" value="DNA-bd_HTH_TetR-type_CS"/>
</dbReference>
<gene>
    <name evidence="6" type="ORF">CF165_32395</name>
</gene>
<dbReference type="InterPro" id="IPR050109">
    <property type="entry name" value="HTH-type_TetR-like_transc_reg"/>
</dbReference>
<dbReference type="Proteomes" id="UP000215199">
    <property type="component" value="Unassembled WGS sequence"/>
</dbReference>
<dbReference type="RefSeq" id="WP_093951373.1">
    <property type="nucleotide sequence ID" value="NZ_NMUL01000038.1"/>
</dbReference>
<dbReference type="SUPFAM" id="SSF46689">
    <property type="entry name" value="Homeodomain-like"/>
    <property type="match status" value="1"/>
</dbReference>
<evidence type="ECO:0000256" key="2">
    <source>
        <dbReference type="ARBA" id="ARBA00023125"/>
    </source>
</evidence>
<feature type="DNA-binding region" description="H-T-H motif" evidence="4">
    <location>
        <begin position="29"/>
        <end position="48"/>
    </location>
</feature>
<dbReference type="InterPro" id="IPR001647">
    <property type="entry name" value="HTH_TetR"/>
</dbReference>
<dbReference type="PROSITE" id="PS50977">
    <property type="entry name" value="HTH_TETR_2"/>
    <property type="match status" value="1"/>
</dbReference>
<feature type="domain" description="HTH tetR-type" evidence="5">
    <location>
        <begin position="6"/>
        <end position="66"/>
    </location>
</feature>
<name>A0A229SVH8_9PSEU</name>
<dbReference type="OrthoDB" id="3403733at2"/>
<dbReference type="GO" id="GO:0003700">
    <property type="term" value="F:DNA-binding transcription factor activity"/>
    <property type="evidence" value="ECO:0007669"/>
    <property type="project" value="TreeGrafter"/>
</dbReference>
<evidence type="ECO:0000256" key="1">
    <source>
        <dbReference type="ARBA" id="ARBA00023015"/>
    </source>
</evidence>
<dbReference type="PRINTS" id="PR00455">
    <property type="entry name" value="HTHTETR"/>
</dbReference>
<evidence type="ECO:0000256" key="4">
    <source>
        <dbReference type="PROSITE-ProRule" id="PRU00335"/>
    </source>
</evidence>
<dbReference type="EMBL" id="NMUL01000038">
    <property type="protein sequence ID" value="OXM63065.1"/>
    <property type="molecule type" value="Genomic_DNA"/>
</dbReference>
<sequence>MSTEDLTARARIRDAAIRLFTERGMEKTSILDIAKEAGVSGGLIRHHFGSKDGLREVCDDHVHDQLLKFKMEALEKGGADTGFLPAFDERQLLLRRYLGRAMVDGSEAAARQFAEMVDETEAYFRAADIGGPDPRGSAAALVAMTAGLFVFHGPMADVLGETPNTHEATLRIMAAAGYLLTHPPAGPEMLEKARAALSKMDSRERNEDG</sequence>
<dbReference type="GO" id="GO:0000976">
    <property type="term" value="F:transcription cis-regulatory region binding"/>
    <property type="evidence" value="ECO:0007669"/>
    <property type="project" value="TreeGrafter"/>
</dbReference>
<dbReference type="Gene3D" id="1.10.357.10">
    <property type="entry name" value="Tetracycline Repressor, domain 2"/>
    <property type="match status" value="1"/>
</dbReference>
<dbReference type="PANTHER" id="PTHR30055">
    <property type="entry name" value="HTH-TYPE TRANSCRIPTIONAL REGULATOR RUTR"/>
    <property type="match status" value="1"/>
</dbReference>